<dbReference type="EMBL" id="JRNJ01000038">
    <property type="protein sequence ID" value="KGF28508.1"/>
    <property type="molecule type" value="Genomic_DNA"/>
</dbReference>
<dbReference type="SUPFAM" id="SSF55469">
    <property type="entry name" value="FMN-dependent nitroreductase-like"/>
    <property type="match status" value="1"/>
</dbReference>
<dbReference type="AlphaFoldDB" id="A0AAW3FG47"/>
<dbReference type="Gene3D" id="3.40.109.10">
    <property type="entry name" value="NADH Oxidase"/>
    <property type="match status" value="1"/>
</dbReference>
<proteinExistence type="inferred from homology"/>
<dbReference type="Pfam" id="PF00881">
    <property type="entry name" value="Nitroreductase"/>
    <property type="match status" value="1"/>
</dbReference>
<feature type="domain" description="Nitroreductase" evidence="3">
    <location>
        <begin position="8"/>
        <end position="218"/>
    </location>
</feature>
<organism evidence="4 5">
    <name type="scientific">Prevotella histicola JCM 15637 = DNF00424</name>
    <dbReference type="NCBI Taxonomy" id="1236504"/>
    <lineage>
        <taxon>Bacteria</taxon>
        <taxon>Pseudomonadati</taxon>
        <taxon>Bacteroidota</taxon>
        <taxon>Bacteroidia</taxon>
        <taxon>Bacteroidales</taxon>
        <taxon>Prevotellaceae</taxon>
        <taxon>Prevotella</taxon>
    </lineage>
</organism>
<evidence type="ECO:0000256" key="2">
    <source>
        <dbReference type="ARBA" id="ARBA00023002"/>
    </source>
</evidence>
<gene>
    <name evidence="4" type="ORF">HMPREF2132_03895</name>
</gene>
<comment type="caution">
    <text evidence="4">The sequence shown here is derived from an EMBL/GenBank/DDBJ whole genome shotgun (WGS) entry which is preliminary data.</text>
</comment>
<dbReference type="PANTHER" id="PTHR43673:SF10">
    <property type="entry name" value="NADH DEHYDROGENASE_NAD(P)H NITROREDUCTASE XCC3605-RELATED"/>
    <property type="match status" value="1"/>
</dbReference>
<evidence type="ECO:0000313" key="5">
    <source>
        <dbReference type="Proteomes" id="UP000029533"/>
    </source>
</evidence>
<dbReference type="RefSeq" id="WP_036869323.1">
    <property type="nucleotide sequence ID" value="NZ_JRNJ01000038.1"/>
</dbReference>
<evidence type="ECO:0000313" key="4">
    <source>
        <dbReference type="EMBL" id="KGF28508.1"/>
    </source>
</evidence>
<dbReference type="InterPro" id="IPR000415">
    <property type="entry name" value="Nitroreductase-like"/>
</dbReference>
<accession>A0AAW3FG47</accession>
<sequence>MSLQDILEHRRAVRHYDPAQPIDAGVVKRCIELASLAPTSSNMQLWEAFHVTDKTVLGKLAHACLDQRSARTAQQIVVFVTRQSLYKQHAKAILDAAIDDINRNSPEEKKEKHMKLQRVYYAKLIPFIYSRCFGLWGLVRKVLAQCIGLSRPIMRQVSEGDVRVCVHKSCALVAQTFMLAMSEAGYDTCPLEGFDSRLVKKALNLPSDTEINMVITCGIRMPDGVRGLRYRLPFSEMYRRI</sequence>
<dbReference type="PANTHER" id="PTHR43673">
    <property type="entry name" value="NAD(P)H NITROREDUCTASE YDGI-RELATED"/>
    <property type="match status" value="1"/>
</dbReference>
<dbReference type="GO" id="GO:0016491">
    <property type="term" value="F:oxidoreductase activity"/>
    <property type="evidence" value="ECO:0007669"/>
    <property type="project" value="UniProtKB-KW"/>
</dbReference>
<keyword evidence="2" id="KW-0560">Oxidoreductase</keyword>
<name>A0AAW3FG47_9BACT</name>
<dbReference type="InterPro" id="IPR029479">
    <property type="entry name" value="Nitroreductase"/>
</dbReference>
<evidence type="ECO:0000259" key="3">
    <source>
        <dbReference type="Pfam" id="PF00881"/>
    </source>
</evidence>
<reference evidence="4 5" key="1">
    <citation type="submission" date="2014-07" db="EMBL/GenBank/DDBJ databases">
        <authorList>
            <person name="McCorrison J."/>
            <person name="Sanka R."/>
            <person name="Torralba M."/>
            <person name="Gillis M."/>
            <person name="Haft D.H."/>
            <person name="Methe B."/>
            <person name="Sutton G."/>
            <person name="Nelson K.E."/>
        </authorList>
    </citation>
    <scope>NUCLEOTIDE SEQUENCE [LARGE SCALE GENOMIC DNA]</scope>
    <source>
        <strain evidence="4 5">DNF00424</strain>
    </source>
</reference>
<evidence type="ECO:0000256" key="1">
    <source>
        <dbReference type="ARBA" id="ARBA00007118"/>
    </source>
</evidence>
<dbReference type="Proteomes" id="UP000029533">
    <property type="component" value="Unassembled WGS sequence"/>
</dbReference>
<comment type="similarity">
    <text evidence="1">Belongs to the nitroreductase family.</text>
</comment>
<protein>
    <submittedName>
        <fullName evidence="4">Nitroreductase</fullName>
    </submittedName>
</protein>